<feature type="domain" description="ABC1 atypical kinase-like" evidence="2">
    <location>
        <begin position="343"/>
        <end position="430"/>
    </location>
</feature>
<proteinExistence type="inferred from homology"/>
<dbReference type="CDD" id="cd05121">
    <property type="entry name" value="ABC1_ADCK3-like"/>
    <property type="match status" value="1"/>
</dbReference>
<evidence type="ECO:0000313" key="3">
    <source>
        <dbReference type="EMBL" id="KAK4348721.1"/>
    </source>
</evidence>
<organism evidence="3 4">
    <name type="scientific">Anisodus tanguticus</name>
    <dbReference type="NCBI Taxonomy" id="243964"/>
    <lineage>
        <taxon>Eukaryota</taxon>
        <taxon>Viridiplantae</taxon>
        <taxon>Streptophyta</taxon>
        <taxon>Embryophyta</taxon>
        <taxon>Tracheophyta</taxon>
        <taxon>Spermatophyta</taxon>
        <taxon>Magnoliopsida</taxon>
        <taxon>eudicotyledons</taxon>
        <taxon>Gunneridae</taxon>
        <taxon>Pentapetalae</taxon>
        <taxon>asterids</taxon>
        <taxon>lamiids</taxon>
        <taxon>Solanales</taxon>
        <taxon>Solanaceae</taxon>
        <taxon>Solanoideae</taxon>
        <taxon>Hyoscyameae</taxon>
        <taxon>Anisodus</taxon>
    </lineage>
</organism>
<accession>A0AAE1RBD0</accession>
<protein>
    <recommendedName>
        <fullName evidence="2">ABC1 atypical kinase-like domain-containing protein</fullName>
    </recommendedName>
</protein>
<dbReference type="InterPro" id="IPR050154">
    <property type="entry name" value="UbiB_kinase"/>
</dbReference>
<dbReference type="Proteomes" id="UP001291623">
    <property type="component" value="Unassembled WGS sequence"/>
</dbReference>
<dbReference type="EMBL" id="JAVYJV010000017">
    <property type="protein sequence ID" value="KAK4348721.1"/>
    <property type="molecule type" value="Genomic_DNA"/>
</dbReference>
<evidence type="ECO:0000259" key="2">
    <source>
        <dbReference type="Pfam" id="PF03109"/>
    </source>
</evidence>
<keyword evidence="4" id="KW-1185">Reference proteome</keyword>
<comment type="similarity">
    <text evidence="1">Belongs to the protein kinase superfamily. ADCK protein kinase family.</text>
</comment>
<dbReference type="AlphaFoldDB" id="A0AAE1RBD0"/>
<dbReference type="InterPro" id="IPR004147">
    <property type="entry name" value="ABC1_dom"/>
</dbReference>
<reference evidence="3" key="1">
    <citation type="submission" date="2023-12" db="EMBL/GenBank/DDBJ databases">
        <title>Genome assembly of Anisodus tanguticus.</title>
        <authorList>
            <person name="Wang Y.-J."/>
        </authorList>
    </citation>
    <scope>NUCLEOTIDE SEQUENCE</scope>
    <source>
        <strain evidence="3">KB-2021</strain>
        <tissue evidence="3">Leaf</tissue>
    </source>
</reference>
<dbReference type="Pfam" id="PF03109">
    <property type="entry name" value="ABC1"/>
    <property type="match status" value="2"/>
</dbReference>
<dbReference type="PANTHER" id="PTHR10566">
    <property type="entry name" value="CHAPERONE-ACTIVITY OF BC1 COMPLEX CABC1 -RELATED"/>
    <property type="match status" value="1"/>
</dbReference>
<gene>
    <name evidence="3" type="ORF">RND71_031476</name>
</gene>
<dbReference type="SUPFAM" id="SSF56112">
    <property type="entry name" value="Protein kinase-like (PK-like)"/>
    <property type="match status" value="1"/>
</dbReference>
<feature type="domain" description="ABC1 atypical kinase-like" evidence="2">
    <location>
        <begin position="160"/>
        <end position="266"/>
    </location>
</feature>
<evidence type="ECO:0000256" key="1">
    <source>
        <dbReference type="ARBA" id="ARBA00009670"/>
    </source>
</evidence>
<evidence type="ECO:0000313" key="4">
    <source>
        <dbReference type="Proteomes" id="UP001291623"/>
    </source>
</evidence>
<comment type="caution">
    <text evidence="3">The sequence shown here is derived from an EMBL/GenBank/DDBJ whole genome shotgun (WGS) entry which is preliminary data.</text>
</comment>
<name>A0AAE1RBD0_9SOLA</name>
<dbReference type="PANTHER" id="PTHR10566:SF119">
    <property type="entry name" value="OS04G0640500 PROTEIN"/>
    <property type="match status" value="1"/>
</dbReference>
<dbReference type="InterPro" id="IPR011009">
    <property type="entry name" value="Kinase-like_dom_sf"/>
</dbReference>
<sequence>MLLVPPQPSPLFTANSFSDGSFRCLFRRSKVNSSSRRVAPTVAREVDDFTKYSGYVFELNKAEEDSLTEYNIAKITTFYQKKPLIVLRRLVQIGSTLGKWFAVRYMDTVNERADKMFKIRAAELRKILLQLGPAYVKIAQAISSRPDLIPPSYLDELSLLQDRITPFSSEVAFQIIEKELGMPIDVMFSEISPEPVAAASLGQVYQARLRSSGEVVAVKVQRPGVQSAISLDIMILRYLAGLIRKAGRFNTDLQAVVDEWASSLFRLNDLMSSTSVPIYEFQYYSIGYTRRAGDQIECRRWTTNKKHGMESDFDHEEMNPFFLQMQANLLWDVIRGCQKDEQQLYGAIKDVVVPEMHMAETTQKVLTMQWLEGQKLAGVKDLYLVEVGVYCSFNQLLEYGFYHADPHPGNLLRTYDGKLAYLAEGLEETTTLPTKVEVRSAYTLPSPDPTLWDCTGYVVVGIRVDFGMMGEFKQEYRDGFIEACLHLVNRDYSALAKDFVTLGLIPSTSDKAAVTEALTGVFRNAVDKGVRNVSFGDLLGDLGFTMYKFKFQIPSYFSLVIRSLAVLEGIAVGINPEYKVLGSTYPWIARKVLTDSSPKLKASLRALLYKDGQFRIDRLESLFSESLRAKTERTLIEKQNGGTDSKVVIKQILSFTLDDKGAFIREILLEEFAKGMDALGVATLNSVTNAVATRLQFSPSRPSSMTDEDITNLRNLQRLLLLISGLREDKNPSMVRESC</sequence>